<dbReference type="Pfam" id="PF03432">
    <property type="entry name" value="Relaxase"/>
    <property type="match status" value="1"/>
</dbReference>
<dbReference type="OrthoDB" id="915634at2"/>
<dbReference type="AlphaFoldDB" id="A0A366AZP0"/>
<evidence type="ECO:0000313" key="3">
    <source>
        <dbReference type="EMBL" id="RBN49354.1"/>
    </source>
</evidence>
<dbReference type="EMBL" id="QNUX01000014">
    <property type="protein sequence ID" value="RBN49354.1"/>
    <property type="molecule type" value="Genomic_DNA"/>
</dbReference>
<dbReference type="RefSeq" id="WP_113637222.1">
    <property type="nucleotide sequence ID" value="NZ_QNUX01000014.1"/>
</dbReference>
<gene>
    <name evidence="3" type="ORF">DR980_13960</name>
</gene>
<feature type="compositionally biased region" description="Basic residues" evidence="1">
    <location>
        <begin position="423"/>
        <end position="432"/>
    </location>
</feature>
<protein>
    <submittedName>
        <fullName evidence="3">Relaxase</fullName>
    </submittedName>
</protein>
<evidence type="ECO:0000256" key="1">
    <source>
        <dbReference type="SAM" id="MobiDB-lite"/>
    </source>
</evidence>
<evidence type="ECO:0000313" key="4">
    <source>
        <dbReference type="Proteomes" id="UP000253676"/>
    </source>
</evidence>
<dbReference type="InterPro" id="IPR005094">
    <property type="entry name" value="Endonuclease_MobA/VirD2"/>
</dbReference>
<sequence>MVAIIKTGHSINRILNYNENKVQQGVAECIGAGNYPVDIEKMVFTIKLNRFVKQADLNENVKRNSVHISLNFDGTEKGIPKEKLMEIADTYMAKIGFREQPYLVYQHHDAGHPHIHIISLKVREDGSRIDMQNIGRNQSEKARKEIETAYGLVPAEKHKREKELGIKPVDTNKVEYGCTESKRAITNVLDKVIQNYKYTSLPELNAVLKQYNVAADRGSENSRIFQNKGLVYRILDQGGNKVGVPIKASDFYSKPTLKFLEDRFIENEKGRAPHKSRIKNTVDIALLKNKKISIQELAKIVEASGIKMVIRQNKEGLIYGITYVDHQTQSVFNGSALGKLYSAKAIQERCNLNEFVNQNTTVSTVKKSDENSLKSDSKEVGHISVDQDSKKSITGDDGNVMSKFVNALTQSEHDSSYLPNQLKGKKKKKKRKGQSDNQ</sequence>
<reference evidence="3 4" key="1">
    <citation type="submission" date="2018-07" db="EMBL/GenBank/DDBJ databases">
        <title>Complete genome sequence of Flavobacterium psychrolimnae LMG 22018.</title>
        <authorList>
            <person name="Kim D.-U."/>
        </authorList>
    </citation>
    <scope>NUCLEOTIDE SEQUENCE [LARGE SCALE GENOMIC DNA]</scope>
    <source>
        <strain evidence="3 4">LMG 22018</strain>
    </source>
</reference>
<proteinExistence type="predicted"/>
<feature type="domain" description="MobA/VirD2-like nuclease" evidence="2">
    <location>
        <begin position="17"/>
        <end position="152"/>
    </location>
</feature>
<comment type="caution">
    <text evidence="3">The sequence shown here is derived from an EMBL/GenBank/DDBJ whole genome shotgun (WGS) entry which is preliminary data.</text>
</comment>
<evidence type="ECO:0000259" key="2">
    <source>
        <dbReference type="Pfam" id="PF03432"/>
    </source>
</evidence>
<dbReference type="Proteomes" id="UP000253676">
    <property type="component" value="Unassembled WGS sequence"/>
</dbReference>
<organism evidence="3 4">
    <name type="scientific">Flavobacterium psychrolimnae</name>
    <dbReference type="NCBI Taxonomy" id="249351"/>
    <lineage>
        <taxon>Bacteria</taxon>
        <taxon>Pseudomonadati</taxon>
        <taxon>Bacteroidota</taxon>
        <taxon>Flavobacteriia</taxon>
        <taxon>Flavobacteriales</taxon>
        <taxon>Flavobacteriaceae</taxon>
        <taxon>Flavobacterium</taxon>
    </lineage>
</organism>
<keyword evidence="4" id="KW-1185">Reference proteome</keyword>
<accession>A0A366AZP0</accession>
<feature type="region of interest" description="Disordered" evidence="1">
    <location>
        <begin position="367"/>
        <end position="438"/>
    </location>
</feature>
<feature type="compositionally biased region" description="Basic and acidic residues" evidence="1">
    <location>
        <begin position="367"/>
        <end position="394"/>
    </location>
</feature>
<name>A0A366AZP0_9FLAO</name>